<dbReference type="Pfam" id="PF01564">
    <property type="entry name" value="Spermine_synth"/>
    <property type="match status" value="1"/>
</dbReference>
<keyword evidence="2" id="KW-1133">Transmembrane helix</keyword>
<dbReference type="STRING" id="89524.SAMN05444370_10255"/>
<dbReference type="PANTHER" id="PTHR43317">
    <property type="entry name" value="THERMOSPERMINE SYNTHASE ACAULIS5"/>
    <property type="match status" value="1"/>
</dbReference>
<feature type="transmembrane region" description="Helical" evidence="2">
    <location>
        <begin position="89"/>
        <end position="112"/>
    </location>
</feature>
<dbReference type="Proteomes" id="UP000198703">
    <property type="component" value="Unassembled WGS sequence"/>
</dbReference>
<sequence>MTAAAAPDPSPSGAETRAAGGSRLAMHGLLVLSGFAGLGYQVVWTRMLGVGLGHEALSTLAVVAAFFAGLALGALALDQPIARSRRPGLWYAGLEVAIGVWTLALIFLIPLANDLLLEAMGVAPSPLWRWTAAFGGPLLLLAPATVAMGATLPAAERAFARAARDGRGLGGLYAANAAGAMAGALLTAAWLAPALGYAATLCAFAAVNILCAGLMLAGPARGEAARPRLPACEAGGGWTTAGLAALFASGLLGIGFEIATIRALAQAMQNTVYSFAAAVAVYLAGAAIGAALWQRFCARRPGAIHSGALAAITAGACATGALAALAGPALRDALEAALPGAQSGGPLGEAALAILVFGPASAAMGALFSALAQAMRGPDGGLGAAFAANTFGAALAPVAVGLGLVPALGPVGALAALALGYLALAAALWPRGRIRAGAALAFGLPAALAGLTLLGPFDRRLVTIPPGGAVLAHLDGPSASASVTQDATGARYLLVDGAFVMGGTPSYRLDRVQGHLALMLHPEPRSALFLGVGTGATVAAAAAHPRLRVEAVDILPEALALVPYFEAVDREIAAAGDRIALSVADARRHVAATPKRYDVILADTFHPARDGAGMLYTVEHFEAIRARLAAGGVFTQWLPLHQLDLATFRLIARSFQTAFPDARLYMGNQNVITPLLALVGTEAGAPPEAAALMRRKIDDRLREALAATGLGDPFALFGGFIAGPEALAAFVGDGPLNTDDHPVAMYAAPRTVYAPLGPAADRLIALTEAMPRRAADAVALPPTAQAADFAARLEAYWRARDRFIALGASGATAVTGDPATDAARLAPDLLEVVRLSPDFAPAYNPVLLLAEALARRDPAAAASLLRALHRAAPSRREAAAALDRLAPR</sequence>
<proteinExistence type="predicted"/>
<reference evidence="3 4" key="1">
    <citation type="submission" date="2016-10" db="EMBL/GenBank/DDBJ databases">
        <authorList>
            <person name="de Groot N.N."/>
        </authorList>
    </citation>
    <scope>NUCLEOTIDE SEQUENCE [LARGE SCALE GENOMIC DNA]</scope>
    <source>
        <strain evidence="3 4">DSM 15345</strain>
    </source>
</reference>
<feature type="transmembrane region" description="Helical" evidence="2">
    <location>
        <begin position="197"/>
        <end position="217"/>
    </location>
</feature>
<organism evidence="3 4">
    <name type="scientific">Rubrimonas cliftonensis</name>
    <dbReference type="NCBI Taxonomy" id="89524"/>
    <lineage>
        <taxon>Bacteria</taxon>
        <taxon>Pseudomonadati</taxon>
        <taxon>Pseudomonadota</taxon>
        <taxon>Alphaproteobacteria</taxon>
        <taxon>Rhodobacterales</taxon>
        <taxon>Paracoccaceae</taxon>
        <taxon>Rubrimonas</taxon>
    </lineage>
</organism>
<dbReference type="EMBL" id="FNQM01000002">
    <property type="protein sequence ID" value="SDZ88922.1"/>
    <property type="molecule type" value="Genomic_DNA"/>
</dbReference>
<dbReference type="InterPro" id="IPR029063">
    <property type="entry name" value="SAM-dependent_MTases_sf"/>
</dbReference>
<feature type="transmembrane region" description="Helical" evidence="2">
    <location>
        <begin position="24"/>
        <end position="44"/>
    </location>
</feature>
<feature type="transmembrane region" description="Helical" evidence="2">
    <location>
        <begin position="238"/>
        <end position="261"/>
    </location>
</feature>
<feature type="transmembrane region" description="Helical" evidence="2">
    <location>
        <begin position="350"/>
        <end position="372"/>
    </location>
</feature>
<dbReference type="AlphaFoldDB" id="A0A1H3WRC0"/>
<keyword evidence="1" id="KW-0620">Polyamine biosynthesis</keyword>
<dbReference type="PANTHER" id="PTHR43317:SF1">
    <property type="entry name" value="THERMOSPERMINE SYNTHASE ACAULIS5"/>
    <property type="match status" value="1"/>
</dbReference>
<keyword evidence="2" id="KW-0472">Membrane</keyword>
<name>A0A1H3WRC0_9RHOB</name>
<feature type="transmembrane region" description="Helical" evidence="2">
    <location>
        <begin position="436"/>
        <end position="457"/>
    </location>
</feature>
<protein>
    <submittedName>
        <fullName evidence="3">Spermidine synthase</fullName>
    </submittedName>
</protein>
<gene>
    <name evidence="3" type="ORF">SAMN05444370_10255</name>
</gene>
<feature type="transmembrane region" description="Helical" evidence="2">
    <location>
        <begin position="172"/>
        <end position="191"/>
    </location>
</feature>
<feature type="transmembrane region" description="Helical" evidence="2">
    <location>
        <begin position="56"/>
        <end position="77"/>
    </location>
</feature>
<feature type="transmembrane region" description="Helical" evidence="2">
    <location>
        <begin position="411"/>
        <end position="429"/>
    </location>
</feature>
<dbReference type="OrthoDB" id="8221452at2"/>
<evidence type="ECO:0000313" key="4">
    <source>
        <dbReference type="Proteomes" id="UP000198703"/>
    </source>
</evidence>
<accession>A0A1H3WRC0</accession>
<feature type="transmembrane region" description="Helical" evidence="2">
    <location>
        <begin position="308"/>
        <end position="330"/>
    </location>
</feature>
<keyword evidence="4" id="KW-1185">Reference proteome</keyword>
<dbReference type="SUPFAM" id="SSF53335">
    <property type="entry name" value="S-adenosyl-L-methionine-dependent methyltransferases"/>
    <property type="match status" value="1"/>
</dbReference>
<feature type="transmembrane region" description="Helical" evidence="2">
    <location>
        <begin position="273"/>
        <end position="296"/>
    </location>
</feature>
<dbReference type="GO" id="GO:0006596">
    <property type="term" value="P:polyamine biosynthetic process"/>
    <property type="evidence" value="ECO:0007669"/>
    <property type="project" value="UniProtKB-KW"/>
</dbReference>
<feature type="transmembrane region" description="Helical" evidence="2">
    <location>
        <begin position="132"/>
        <end position="152"/>
    </location>
</feature>
<keyword evidence="2" id="KW-0812">Transmembrane</keyword>
<evidence type="ECO:0000256" key="1">
    <source>
        <dbReference type="ARBA" id="ARBA00023115"/>
    </source>
</evidence>
<dbReference type="Gene3D" id="3.40.50.150">
    <property type="entry name" value="Vaccinia Virus protein VP39"/>
    <property type="match status" value="1"/>
</dbReference>
<evidence type="ECO:0000256" key="2">
    <source>
        <dbReference type="SAM" id="Phobius"/>
    </source>
</evidence>
<feature type="transmembrane region" description="Helical" evidence="2">
    <location>
        <begin position="384"/>
        <end position="405"/>
    </location>
</feature>
<dbReference type="CDD" id="cd02440">
    <property type="entry name" value="AdoMet_MTases"/>
    <property type="match status" value="1"/>
</dbReference>
<evidence type="ECO:0000313" key="3">
    <source>
        <dbReference type="EMBL" id="SDZ88922.1"/>
    </source>
</evidence>
<dbReference type="RefSeq" id="WP_093248294.1">
    <property type="nucleotide sequence ID" value="NZ_FNQM01000002.1"/>
</dbReference>